<feature type="transmembrane region" description="Helical" evidence="1">
    <location>
        <begin position="279"/>
        <end position="299"/>
    </location>
</feature>
<dbReference type="InterPro" id="IPR001173">
    <property type="entry name" value="Glyco_trans_2-like"/>
</dbReference>
<dbReference type="Proteomes" id="UP000321532">
    <property type="component" value="Unassembled WGS sequence"/>
</dbReference>
<keyword evidence="4" id="KW-1185">Reference proteome</keyword>
<dbReference type="Gene3D" id="3.90.550.10">
    <property type="entry name" value="Spore Coat Polysaccharide Biosynthesis Protein SpsA, Chain A"/>
    <property type="match status" value="1"/>
</dbReference>
<keyword evidence="1" id="KW-1133">Transmembrane helix</keyword>
<evidence type="ECO:0000313" key="3">
    <source>
        <dbReference type="EMBL" id="GEO04072.1"/>
    </source>
</evidence>
<accession>A0A512AWH7</accession>
<feature type="domain" description="Glycosyltransferase 2-like" evidence="2">
    <location>
        <begin position="47"/>
        <end position="217"/>
    </location>
</feature>
<evidence type="ECO:0000256" key="1">
    <source>
        <dbReference type="SAM" id="Phobius"/>
    </source>
</evidence>
<dbReference type="GO" id="GO:0016740">
    <property type="term" value="F:transferase activity"/>
    <property type="evidence" value="ECO:0007669"/>
    <property type="project" value="UniProtKB-KW"/>
</dbReference>
<evidence type="ECO:0000313" key="4">
    <source>
        <dbReference type="Proteomes" id="UP000321532"/>
    </source>
</evidence>
<dbReference type="Pfam" id="PF00535">
    <property type="entry name" value="Glycos_transf_2"/>
    <property type="match status" value="1"/>
</dbReference>
<protein>
    <submittedName>
        <fullName evidence="3">Glycosyl transferase</fullName>
    </submittedName>
</protein>
<dbReference type="InterPro" id="IPR029044">
    <property type="entry name" value="Nucleotide-diphossugar_trans"/>
</dbReference>
<dbReference type="RefSeq" id="WP_146897238.1">
    <property type="nucleotide sequence ID" value="NZ_BJYS01000010.1"/>
</dbReference>
<dbReference type="SUPFAM" id="SSF53448">
    <property type="entry name" value="Nucleotide-diphospho-sugar transferases"/>
    <property type="match status" value="1"/>
</dbReference>
<proteinExistence type="predicted"/>
<dbReference type="CDD" id="cd00761">
    <property type="entry name" value="Glyco_tranf_GTA_type"/>
    <property type="match status" value="1"/>
</dbReference>
<dbReference type="PANTHER" id="PTHR43646:SF3">
    <property type="entry name" value="SLR1566 PROTEIN"/>
    <property type="match status" value="1"/>
</dbReference>
<feature type="transmembrane region" description="Helical" evidence="1">
    <location>
        <begin position="6"/>
        <end position="23"/>
    </location>
</feature>
<feature type="transmembrane region" description="Helical" evidence="1">
    <location>
        <begin position="335"/>
        <end position="353"/>
    </location>
</feature>
<dbReference type="AlphaFoldDB" id="A0A512AWH7"/>
<keyword evidence="3" id="KW-0808">Transferase</keyword>
<gene>
    <name evidence="3" type="ORF">AAE02nite_17360</name>
</gene>
<name>A0A512AWH7_9BACT</name>
<dbReference type="EMBL" id="BJYS01000010">
    <property type="protein sequence ID" value="GEO04072.1"/>
    <property type="molecule type" value="Genomic_DNA"/>
</dbReference>
<keyword evidence="1" id="KW-0812">Transmembrane</keyword>
<dbReference type="PANTHER" id="PTHR43646">
    <property type="entry name" value="GLYCOSYLTRANSFERASE"/>
    <property type="match status" value="1"/>
</dbReference>
<sequence>MLLFWYGLLSTIYWVCTSIYLSVNRRKIKFLTEIPAAISDTKPGVAIIIPVRNEEANLEEALTSVCRLNYPNYRILVINDRSTDRTPEILRRFAGNEPRVTVVTIEELPPGWLGKNHALYQGFNQSREEWMLFTDADVVYAPEALDKAMHYAQQQQLDYLTILPEIKSRSSVLVGVISTFKIMLEFKLRPWDARKQNTKAYMGVGAFMLLKRTAYEKAGTHQAIALRPDDDLKLGELVKKARFRLDVLYGDKQIGLEWYTNIREFTQGLMKNTFSVANYNIFIALVGVVGTLLAFVLPWPLLLLLGGPTERFMVLLIFLSQLALYLPWKSMAIKWWHVLLMPLAGLLISYIILKSTYLTLKQGGIYWRDSFYPLSELRKNA</sequence>
<organism evidence="3 4">
    <name type="scientific">Adhaeribacter aerolatus</name>
    <dbReference type="NCBI Taxonomy" id="670289"/>
    <lineage>
        <taxon>Bacteria</taxon>
        <taxon>Pseudomonadati</taxon>
        <taxon>Bacteroidota</taxon>
        <taxon>Cytophagia</taxon>
        <taxon>Cytophagales</taxon>
        <taxon>Hymenobacteraceae</taxon>
        <taxon>Adhaeribacter</taxon>
    </lineage>
</organism>
<feature type="transmembrane region" description="Helical" evidence="1">
    <location>
        <begin position="311"/>
        <end position="328"/>
    </location>
</feature>
<evidence type="ECO:0000259" key="2">
    <source>
        <dbReference type="Pfam" id="PF00535"/>
    </source>
</evidence>
<dbReference type="OrthoDB" id="9800276at2"/>
<reference evidence="3 4" key="1">
    <citation type="submission" date="2019-07" db="EMBL/GenBank/DDBJ databases">
        <title>Whole genome shotgun sequence of Adhaeribacter aerolatus NBRC 106133.</title>
        <authorList>
            <person name="Hosoyama A."/>
            <person name="Uohara A."/>
            <person name="Ohji S."/>
            <person name="Ichikawa N."/>
        </authorList>
    </citation>
    <scope>NUCLEOTIDE SEQUENCE [LARGE SCALE GENOMIC DNA]</scope>
    <source>
        <strain evidence="3 4">NBRC 106133</strain>
    </source>
</reference>
<comment type="caution">
    <text evidence="3">The sequence shown here is derived from an EMBL/GenBank/DDBJ whole genome shotgun (WGS) entry which is preliminary data.</text>
</comment>
<keyword evidence="1" id="KW-0472">Membrane</keyword>